<comment type="caution">
    <text evidence="2">The sequence shown here is derived from an EMBL/GenBank/DDBJ whole genome shotgun (WGS) entry which is preliminary data.</text>
</comment>
<dbReference type="GO" id="GO:0003676">
    <property type="term" value="F:nucleic acid binding"/>
    <property type="evidence" value="ECO:0007669"/>
    <property type="project" value="InterPro"/>
</dbReference>
<protein>
    <recommendedName>
        <fullName evidence="1">RNase H type-1 domain-containing protein</fullName>
    </recommendedName>
</protein>
<dbReference type="AlphaFoldDB" id="A0A9P7J0S9"/>
<dbReference type="InterPro" id="IPR012337">
    <property type="entry name" value="RNaseH-like_sf"/>
</dbReference>
<evidence type="ECO:0000313" key="3">
    <source>
        <dbReference type="Proteomes" id="UP000719766"/>
    </source>
</evidence>
<dbReference type="CDD" id="cd09276">
    <property type="entry name" value="Rnase_HI_RT_non_LTR"/>
    <property type="match status" value="1"/>
</dbReference>
<accession>A0A9P7J0S9</accession>
<dbReference type="RefSeq" id="XP_041163066.1">
    <property type="nucleotide sequence ID" value="XM_041297516.1"/>
</dbReference>
<dbReference type="InterPro" id="IPR036397">
    <property type="entry name" value="RNaseH_sf"/>
</dbReference>
<dbReference type="OrthoDB" id="3265515at2759"/>
<name>A0A9P7J0S9_9AGAM</name>
<dbReference type="GO" id="GO:0004523">
    <property type="term" value="F:RNA-DNA hybrid ribonuclease activity"/>
    <property type="evidence" value="ECO:0007669"/>
    <property type="project" value="InterPro"/>
</dbReference>
<proteinExistence type="predicted"/>
<keyword evidence="3" id="KW-1185">Reference proteome</keyword>
<sequence length="145" mass="15618">MIKDKRFYLGGHDEHTSLDAEIVGMVLAVQLLKEAGGRGTMALGVDNQAAIRSTGDLHSQPGHYLPVVNVILHDALRELLPVKDGRQLIIRWTPGHNGIAGNEAADVQAKRAARGEASAGNMLPKSLRTRTNIPIKLPFSKSVAK</sequence>
<evidence type="ECO:0000313" key="2">
    <source>
        <dbReference type="EMBL" id="KAG1798255.1"/>
    </source>
</evidence>
<dbReference type="Proteomes" id="UP000719766">
    <property type="component" value="Unassembled WGS sequence"/>
</dbReference>
<dbReference type="InterPro" id="IPR002156">
    <property type="entry name" value="RNaseH_domain"/>
</dbReference>
<dbReference type="EMBL" id="JABBWE010000014">
    <property type="protein sequence ID" value="KAG1798255.1"/>
    <property type="molecule type" value="Genomic_DNA"/>
</dbReference>
<evidence type="ECO:0000259" key="1">
    <source>
        <dbReference type="PROSITE" id="PS50879"/>
    </source>
</evidence>
<feature type="domain" description="RNase H type-1" evidence="1">
    <location>
        <begin position="1"/>
        <end position="114"/>
    </location>
</feature>
<dbReference type="GeneID" id="64591280"/>
<dbReference type="SUPFAM" id="SSF53098">
    <property type="entry name" value="Ribonuclease H-like"/>
    <property type="match status" value="1"/>
</dbReference>
<dbReference type="PROSITE" id="PS50879">
    <property type="entry name" value="RNASE_H_1"/>
    <property type="match status" value="1"/>
</dbReference>
<gene>
    <name evidence="2" type="ORF">HD556DRAFT_1232526</name>
</gene>
<organism evidence="2 3">
    <name type="scientific">Suillus plorans</name>
    <dbReference type="NCBI Taxonomy" id="116603"/>
    <lineage>
        <taxon>Eukaryota</taxon>
        <taxon>Fungi</taxon>
        <taxon>Dikarya</taxon>
        <taxon>Basidiomycota</taxon>
        <taxon>Agaricomycotina</taxon>
        <taxon>Agaricomycetes</taxon>
        <taxon>Agaricomycetidae</taxon>
        <taxon>Boletales</taxon>
        <taxon>Suillineae</taxon>
        <taxon>Suillaceae</taxon>
        <taxon>Suillus</taxon>
    </lineage>
</organism>
<reference evidence="2" key="1">
    <citation type="journal article" date="2020" name="New Phytol.">
        <title>Comparative genomics reveals dynamic genome evolution in host specialist ectomycorrhizal fungi.</title>
        <authorList>
            <person name="Lofgren L.A."/>
            <person name="Nguyen N.H."/>
            <person name="Vilgalys R."/>
            <person name="Ruytinx J."/>
            <person name="Liao H.L."/>
            <person name="Branco S."/>
            <person name="Kuo A."/>
            <person name="LaButti K."/>
            <person name="Lipzen A."/>
            <person name="Andreopoulos W."/>
            <person name="Pangilinan J."/>
            <person name="Riley R."/>
            <person name="Hundley H."/>
            <person name="Na H."/>
            <person name="Barry K."/>
            <person name="Grigoriev I.V."/>
            <person name="Stajich J.E."/>
            <person name="Kennedy P.G."/>
        </authorList>
    </citation>
    <scope>NUCLEOTIDE SEQUENCE</scope>
    <source>
        <strain evidence="2">S12</strain>
    </source>
</reference>
<dbReference type="Gene3D" id="3.30.420.10">
    <property type="entry name" value="Ribonuclease H-like superfamily/Ribonuclease H"/>
    <property type="match status" value="1"/>
</dbReference>